<dbReference type="PANTHER" id="PTHR34832:SF1">
    <property type="entry name" value="CENTROMERE PROTEIN W"/>
    <property type="match status" value="1"/>
</dbReference>
<protein>
    <submittedName>
        <fullName evidence="8">Uncharacterized protein</fullName>
    </submittedName>
</protein>
<keyword evidence="5" id="KW-0539">Nucleus</keyword>
<sequence>MLKRVPKKTLKSLMKKKAHIRVGTAADAKVELNVLLFLHMLAEEAERGRKLLRRNLRLSKHTTSK</sequence>
<reference evidence="8 9" key="1">
    <citation type="submission" date="2021-04" db="EMBL/GenBank/DDBJ databases">
        <authorList>
            <person name="De Guttry C."/>
            <person name="Zahm M."/>
            <person name="Klopp C."/>
            <person name="Cabau C."/>
            <person name="Louis A."/>
            <person name="Berthelot C."/>
            <person name="Parey E."/>
            <person name="Roest Crollius H."/>
            <person name="Montfort J."/>
            <person name="Robinson-Rechavi M."/>
            <person name="Bucao C."/>
            <person name="Bouchez O."/>
            <person name="Gislard M."/>
            <person name="Lluch J."/>
            <person name="Milhes M."/>
            <person name="Lampietro C."/>
            <person name="Lopez Roques C."/>
            <person name="Donnadieu C."/>
            <person name="Braasch I."/>
            <person name="Desvignes T."/>
            <person name="Postlethwait J."/>
            <person name="Bobe J."/>
            <person name="Wedekind C."/>
            <person name="Guiguen Y."/>
        </authorList>
    </citation>
    <scope>NUCLEOTIDE SEQUENCE [LARGE SCALE GENOMIC DNA]</scope>
    <source>
        <strain evidence="8">Cs_M1</strain>
        <tissue evidence="8">Blood</tissue>
    </source>
</reference>
<dbReference type="AlphaFoldDB" id="A0AAN8QI02"/>
<dbReference type="EMBL" id="JAGTTL010000031">
    <property type="protein sequence ID" value="KAK6297498.1"/>
    <property type="molecule type" value="Genomic_DNA"/>
</dbReference>
<dbReference type="PANTHER" id="PTHR34832">
    <property type="entry name" value="CENTROMERE PROTEIN W"/>
    <property type="match status" value="1"/>
</dbReference>
<evidence type="ECO:0000256" key="4">
    <source>
        <dbReference type="ARBA" id="ARBA00022838"/>
    </source>
</evidence>
<dbReference type="Proteomes" id="UP001356427">
    <property type="component" value="Unassembled WGS sequence"/>
</dbReference>
<dbReference type="GO" id="GO:0046982">
    <property type="term" value="F:protein heterodimerization activity"/>
    <property type="evidence" value="ECO:0007669"/>
    <property type="project" value="InterPro"/>
</dbReference>
<dbReference type="GO" id="GO:0051382">
    <property type="term" value="P:kinetochore assembly"/>
    <property type="evidence" value="ECO:0007669"/>
    <property type="project" value="InterPro"/>
</dbReference>
<name>A0AAN8QI02_9TELE</name>
<evidence type="ECO:0000256" key="3">
    <source>
        <dbReference type="ARBA" id="ARBA00022454"/>
    </source>
</evidence>
<accession>A0AAN8QI02</accession>
<comment type="subcellular location">
    <subcellularLocation>
        <location evidence="2">Chromosome</location>
        <location evidence="2">Centromere</location>
        <location evidence="2">Kinetochore</location>
    </subcellularLocation>
    <subcellularLocation>
        <location evidence="1">Nucleus</location>
    </subcellularLocation>
</comment>
<evidence type="ECO:0000256" key="5">
    <source>
        <dbReference type="ARBA" id="ARBA00023242"/>
    </source>
</evidence>
<dbReference type="GO" id="GO:0000776">
    <property type="term" value="C:kinetochore"/>
    <property type="evidence" value="ECO:0007669"/>
    <property type="project" value="UniProtKB-KW"/>
</dbReference>
<dbReference type="InterPro" id="IPR028847">
    <property type="entry name" value="CENP-W"/>
</dbReference>
<gene>
    <name evidence="8" type="ORF">J4Q44_G00320810</name>
</gene>
<dbReference type="GO" id="GO:0000278">
    <property type="term" value="P:mitotic cell cycle"/>
    <property type="evidence" value="ECO:0007669"/>
    <property type="project" value="InterPro"/>
</dbReference>
<organism evidence="8 9">
    <name type="scientific">Coregonus suidteri</name>
    <dbReference type="NCBI Taxonomy" id="861788"/>
    <lineage>
        <taxon>Eukaryota</taxon>
        <taxon>Metazoa</taxon>
        <taxon>Chordata</taxon>
        <taxon>Craniata</taxon>
        <taxon>Vertebrata</taxon>
        <taxon>Euteleostomi</taxon>
        <taxon>Actinopterygii</taxon>
        <taxon>Neopterygii</taxon>
        <taxon>Teleostei</taxon>
        <taxon>Protacanthopterygii</taxon>
        <taxon>Salmoniformes</taxon>
        <taxon>Salmonidae</taxon>
        <taxon>Coregoninae</taxon>
        <taxon>Coregonus</taxon>
    </lineage>
</organism>
<dbReference type="Pfam" id="PF15510">
    <property type="entry name" value="CENP-W"/>
    <property type="match status" value="1"/>
</dbReference>
<dbReference type="InterPro" id="IPR052484">
    <property type="entry name" value="CENP-W/WIP1"/>
</dbReference>
<keyword evidence="6" id="KW-0137">Centromere</keyword>
<keyword evidence="9" id="KW-1185">Reference proteome</keyword>
<evidence type="ECO:0000313" key="9">
    <source>
        <dbReference type="Proteomes" id="UP001356427"/>
    </source>
</evidence>
<comment type="similarity">
    <text evidence="7">Belongs to the CENP-W/WIP1 family.</text>
</comment>
<dbReference type="GO" id="GO:0003677">
    <property type="term" value="F:DNA binding"/>
    <property type="evidence" value="ECO:0007669"/>
    <property type="project" value="InterPro"/>
</dbReference>
<keyword evidence="3" id="KW-0158">Chromosome</keyword>
<evidence type="ECO:0000256" key="1">
    <source>
        <dbReference type="ARBA" id="ARBA00004123"/>
    </source>
</evidence>
<dbReference type="InterPro" id="IPR009072">
    <property type="entry name" value="Histone-fold"/>
</dbReference>
<evidence type="ECO:0000256" key="2">
    <source>
        <dbReference type="ARBA" id="ARBA00004629"/>
    </source>
</evidence>
<comment type="caution">
    <text evidence="8">The sequence shown here is derived from an EMBL/GenBank/DDBJ whole genome shotgun (WGS) entry which is preliminary data.</text>
</comment>
<evidence type="ECO:0000256" key="7">
    <source>
        <dbReference type="ARBA" id="ARBA00038432"/>
    </source>
</evidence>
<evidence type="ECO:0000313" key="8">
    <source>
        <dbReference type="EMBL" id="KAK6297498.1"/>
    </source>
</evidence>
<evidence type="ECO:0000256" key="6">
    <source>
        <dbReference type="ARBA" id="ARBA00023328"/>
    </source>
</evidence>
<keyword evidence="4" id="KW-0995">Kinetochore</keyword>
<dbReference type="Gene3D" id="1.10.20.10">
    <property type="entry name" value="Histone, subunit A"/>
    <property type="match status" value="1"/>
</dbReference>
<dbReference type="GO" id="GO:0007059">
    <property type="term" value="P:chromosome segregation"/>
    <property type="evidence" value="ECO:0007669"/>
    <property type="project" value="TreeGrafter"/>
</dbReference>
<proteinExistence type="inferred from homology"/>
<dbReference type="GO" id="GO:0005654">
    <property type="term" value="C:nucleoplasm"/>
    <property type="evidence" value="ECO:0007669"/>
    <property type="project" value="TreeGrafter"/>
</dbReference>